<keyword evidence="3" id="KW-1185">Reference proteome</keyword>
<reference evidence="2 3" key="1">
    <citation type="journal article" date="2024" name="Commun. Biol.">
        <title>Comparative genomic analysis of thermophilic fungi reveals convergent evolutionary adaptations and gene losses.</title>
        <authorList>
            <person name="Steindorff A.S."/>
            <person name="Aguilar-Pontes M.V."/>
            <person name="Robinson A.J."/>
            <person name="Andreopoulos B."/>
            <person name="LaButti K."/>
            <person name="Kuo A."/>
            <person name="Mondo S."/>
            <person name="Riley R."/>
            <person name="Otillar R."/>
            <person name="Haridas S."/>
            <person name="Lipzen A."/>
            <person name="Grimwood J."/>
            <person name="Schmutz J."/>
            <person name="Clum A."/>
            <person name="Reid I.D."/>
            <person name="Moisan M.C."/>
            <person name="Butler G."/>
            <person name="Nguyen T.T.M."/>
            <person name="Dewar K."/>
            <person name="Conant G."/>
            <person name="Drula E."/>
            <person name="Henrissat B."/>
            <person name="Hansel C."/>
            <person name="Singer S."/>
            <person name="Hutchinson M.I."/>
            <person name="de Vries R.P."/>
            <person name="Natvig D.O."/>
            <person name="Powell A.J."/>
            <person name="Tsang A."/>
            <person name="Grigoriev I.V."/>
        </authorList>
    </citation>
    <scope>NUCLEOTIDE SEQUENCE [LARGE SCALE GENOMIC DNA]</scope>
    <source>
        <strain evidence="2 3">CBS 494.80</strain>
    </source>
</reference>
<proteinExistence type="predicted"/>
<accession>A0ABR4CI30</accession>
<feature type="compositionally biased region" description="Basic and acidic residues" evidence="1">
    <location>
        <begin position="76"/>
        <end position="92"/>
    </location>
</feature>
<feature type="region of interest" description="Disordered" evidence="1">
    <location>
        <begin position="36"/>
        <end position="124"/>
    </location>
</feature>
<organism evidence="2 3">
    <name type="scientific">Oculimacula yallundae</name>
    <dbReference type="NCBI Taxonomy" id="86028"/>
    <lineage>
        <taxon>Eukaryota</taxon>
        <taxon>Fungi</taxon>
        <taxon>Dikarya</taxon>
        <taxon>Ascomycota</taxon>
        <taxon>Pezizomycotina</taxon>
        <taxon>Leotiomycetes</taxon>
        <taxon>Helotiales</taxon>
        <taxon>Ploettnerulaceae</taxon>
        <taxon>Oculimacula</taxon>
    </lineage>
</organism>
<evidence type="ECO:0000256" key="1">
    <source>
        <dbReference type="SAM" id="MobiDB-lite"/>
    </source>
</evidence>
<protein>
    <submittedName>
        <fullName evidence="2">Uncharacterized protein</fullName>
    </submittedName>
</protein>
<sequence length="124" mass="13710">MKISREFWSNQVKSFSSYNSPFSIYISQSTPNTLRYKSINMPAGPDETDNHPTGAATEVTAKNASSKTESNASTHPLHDQGEKKGDKVEFIHDANPGPAQPKEFNVQQEGTKEERAAKAKELNK</sequence>
<evidence type="ECO:0000313" key="3">
    <source>
        <dbReference type="Proteomes" id="UP001595075"/>
    </source>
</evidence>
<feature type="compositionally biased region" description="Basic and acidic residues" evidence="1">
    <location>
        <begin position="110"/>
        <end position="124"/>
    </location>
</feature>
<dbReference type="Proteomes" id="UP001595075">
    <property type="component" value="Unassembled WGS sequence"/>
</dbReference>
<evidence type="ECO:0000313" key="2">
    <source>
        <dbReference type="EMBL" id="KAL2069152.1"/>
    </source>
</evidence>
<dbReference type="EMBL" id="JAZHXI010000008">
    <property type="protein sequence ID" value="KAL2069152.1"/>
    <property type="molecule type" value="Genomic_DNA"/>
</dbReference>
<gene>
    <name evidence="2" type="ORF">VTL71DRAFT_15490</name>
</gene>
<comment type="caution">
    <text evidence="2">The sequence shown here is derived from an EMBL/GenBank/DDBJ whole genome shotgun (WGS) entry which is preliminary data.</text>
</comment>
<feature type="compositionally biased region" description="Polar residues" evidence="1">
    <location>
        <begin position="60"/>
        <end position="74"/>
    </location>
</feature>
<name>A0ABR4CI30_9HELO</name>